<accession>A0AA86TFT0</accession>
<keyword evidence="1 2" id="KW-0732">Signal</keyword>
<dbReference type="PANTHER" id="PTHR30535">
    <property type="entry name" value="VITAMIN B12-BINDING PROTEIN"/>
    <property type="match status" value="1"/>
</dbReference>
<protein>
    <submittedName>
        <fullName evidence="4">Cobalamin-binding protein</fullName>
    </submittedName>
</protein>
<dbReference type="Gene3D" id="3.40.50.1980">
    <property type="entry name" value="Nitrogenase molybdenum iron protein domain"/>
    <property type="match status" value="2"/>
</dbReference>
<organism evidence="4 5">
    <name type="scientific">Nitrospira tepida</name>
    <dbReference type="NCBI Taxonomy" id="2973512"/>
    <lineage>
        <taxon>Bacteria</taxon>
        <taxon>Pseudomonadati</taxon>
        <taxon>Nitrospirota</taxon>
        <taxon>Nitrospiria</taxon>
        <taxon>Nitrospirales</taxon>
        <taxon>Nitrospiraceae</taxon>
        <taxon>Nitrospira</taxon>
    </lineage>
</organism>
<dbReference type="InterPro" id="IPR002491">
    <property type="entry name" value="ABC_transptr_periplasmic_BD"/>
</dbReference>
<evidence type="ECO:0000313" key="4">
    <source>
        <dbReference type="EMBL" id="CAI4034024.1"/>
    </source>
</evidence>
<dbReference type="EMBL" id="OX365700">
    <property type="protein sequence ID" value="CAI4034024.1"/>
    <property type="molecule type" value="Genomic_DNA"/>
</dbReference>
<dbReference type="AlphaFoldDB" id="A0AA86TFT0"/>
<evidence type="ECO:0000256" key="1">
    <source>
        <dbReference type="ARBA" id="ARBA00022729"/>
    </source>
</evidence>
<feature type="chain" id="PRO_5041651774" evidence="2">
    <location>
        <begin position="34"/>
        <end position="311"/>
    </location>
</feature>
<sequence>MSCVRLHQRSVRSLLAWLLLTSTLLLAVRSADAAERIFVDDLRRSVSVPDQAARIVSLAPSLTELLFSIGLDREIVAVTPFCDYPPQAATKPKVGYTNPSLEALLGHDPDLILAPREFMRADLLGTLEQLRIPVLVFSAGSVADIIAHLQTLGRIFHRESQADIVATAIRQQIAAIKSKVRALPPRRVLYVLNSHPLITVGPGSFIHELIGLAGGLNAAADAAMPYPRLSMEVVLKEDPEVLLFPVGKAEGISPGEQQVWKRWPDLSAVQQGRLRSVPSDLLNRPGPRIGDGLEALARAIHPEAFAGEPQP</sequence>
<evidence type="ECO:0000259" key="3">
    <source>
        <dbReference type="PROSITE" id="PS50983"/>
    </source>
</evidence>
<name>A0AA86TFT0_9BACT</name>
<evidence type="ECO:0000256" key="2">
    <source>
        <dbReference type="SAM" id="SignalP"/>
    </source>
</evidence>
<dbReference type="PROSITE" id="PS50983">
    <property type="entry name" value="FE_B12_PBP"/>
    <property type="match status" value="1"/>
</dbReference>
<dbReference type="Proteomes" id="UP001179121">
    <property type="component" value="Chromosome"/>
</dbReference>
<dbReference type="InterPro" id="IPR054828">
    <property type="entry name" value="Vit_B12_bind_prot"/>
</dbReference>
<dbReference type="SUPFAM" id="SSF53807">
    <property type="entry name" value="Helical backbone' metal receptor"/>
    <property type="match status" value="1"/>
</dbReference>
<proteinExistence type="predicted"/>
<gene>
    <name evidence="4" type="ORF">DNFV4_04466</name>
</gene>
<reference evidence="4" key="1">
    <citation type="submission" date="2022-10" db="EMBL/GenBank/DDBJ databases">
        <authorList>
            <person name="Koch H."/>
        </authorList>
    </citation>
    <scope>NUCLEOTIDE SEQUENCE</scope>
    <source>
        <strain evidence="4">DNF</strain>
    </source>
</reference>
<feature type="domain" description="Fe/B12 periplasmic-binding" evidence="3">
    <location>
        <begin position="54"/>
        <end position="304"/>
    </location>
</feature>
<keyword evidence="5" id="KW-1185">Reference proteome</keyword>
<dbReference type="CDD" id="cd01144">
    <property type="entry name" value="BtuF"/>
    <property type="match status" value="1"/>
</dbReference>
<dbReference type="NCBIfam" id="NF038402">
    <property type="entry name" value="TroA_like"/>
    <property type="match status" value="1"/>
</dbReference>
<dbReference type="InterPro" id="IPR050902">
    <property type="entry name" value="ABC_Transporter_SBP"/>
</dbReference>
<dbReference type="KEGG" id="nti:DNFV4_04466"/>
<evidence type="ECO:0000313" key="5">
    <source>
        <dbReference type="Proteomes" id="UP001179121"/>
    </source>
</evidence>
<dbReference type="PANTHER" id="PTHR30535:SF34">
    <property type="entry name" value="MOLYBDATE-BINDING PROTEIN MOLA"/>
    <property type="match status" value="1"/>
</dbReference>
<dbReference type="RefSeq" id="WP_289271445.1">
    <property type="nucleotide sequence ID" value="NZ_OX365700.1"/>
</dbReference>
<dbReference type="Pfam" id="PF01497">
    <property type="entry name" value="Peripla_BP_2"/>
    <property type="match status" value="1"/>
</dbReference>
<feature type="signal peptide" evidence="2">
    <location>
        <begin position="1"/>
        <end position="33"/>
    </location>
</feature>
<dbReference type="GO" id="GO:0071281">
    <property type="term" value="P:cellular response to iron ion"/>
    <property type="evidence" value="ECO:0007669"/>
    <property type="project" value="TreeGrafter"/>
</dbReference>